<comment type="caution">
    <text evidence="9">The sequence shown here is derived from an EMBL/GenBank/DDBJ whole genome shotgun (WGS) entry which is preliminary data.</text>
</comment>
<evidence type="ECO:0000313" key="10">
    <source>
        <dbReference type="Proteomes" id="UP000236379"/>
    </source>
</evidence>
<evidence type="ECO:0000256" key="3">
    <source>
        <dbReference type="ARBA" id="ARBA00022475"/>
    </source>
</evidence>
<keyword evidence="6 8" id="KW-1133">Transmembrane helix</keyword>
<feature type="transmembrane region" description="Helical" evidence="8">
    <location>
        <begin position="58"/>
        <end position="91"/>
    </location>
</feature>
<dbReference type="PANTHER" id="PTHR32196:SF21">
    <property type="entry name" value="ABC TRANSPORTER PERMEASE PROTEIN YPHD-RELATED"/>
    <property type="match status" value="1"/>
</dbReference>
<dbReference type="InterPro" id="IPR001851">
    <property type="entry name" value="ABC_transp_permease"/>
</dbReference>
<feature type="transmembrane region" description="Helical" evidence="8">
    <location>
        <begin position="25"/>
        <end position="46"/>
    </location>
</feature>
<organism evidence="9 10">
    <name type="scientific">Deinococcus koreensis</name>
    <dbReference type="NCBI Taxonomy" id="2054903"/>
    <lineage>
        <taxon>Bacteria</taxon>
        <taxon>Thermotogati</taxon>
        <taxon>Deinococcota</taxon>
        <taxon>Deinococci</taxon>
        <taxon>Deinococcales</taxon>
        <taxon>Deinococcaceae</taxon>
        <taxon>Deinococcus</taxon>
    </lineage>
</organism>
<keyword evidence="3" id="KW-1003">Cell membrane</keyword>
<evidence type="ECO:0000256" key="1">
    <source>
        <dbReference type="ARBA" id="ARBA00004651"/>
    </source>
</evidence>
<dbReference type="OrthoDB" id="9813906at2"/>
<feature type="transmembrane region" description="Helical" evidence="8">
    <location>
        <begin position="314"/>
        <end position="332"/>
    </location>
</feature>
<keyword evidence="7 8" id="KW-0472">Membrane</keyword>
<evidence type="ECO:0000256" key="7">
    <source>
        <dbReference type="ARBA" id="ARBA00023136"/>
    </source>
</evidence>
<dbReference type="GO" id="GO:0005886">
    <property type="term" value="C:plasma membrane"/>
    <property type="evidence" value="ECO:0007669"/>
    <property type="project" value="UniProtKB-SubCell"/>
</dbReference>
<protein>
    <submittedName>
        <fullName evidence="9">Sugar ABC transporter permease</fullName>
    </submittedName>
</protein>
<evidence type="ECO:0000256" key="6">
    <source>
        <dbReference type="ARBA" id="ARBA00022989"/>
    </source>
</evidence>
<dbReference type="Pfam" id="PF02653">
    <property type="entry name" value="BPD_transp_2"/>
    <property type="match status" value="1"/>
</dbReference>
<keyword evidence="4" id="KW-0997">Cell inner membrane</keyword>
<evidence type="ECO:0000256" key="4">
    <source>
        <dbReference type="ARBA" id="ARBA00022519"/>
    </source>
</evidence>
<dbReference type="RefSeq" id="WP_103313996.1">
    <property type="nucleotide sequence ID" value="NZ_PPPD01000003.1"/>
</dbReference>
<keyword evidence="5 8" id="KW-0812">Transmembrane</keyword>
<dbReference type="Proteomes" id="UP000236379">
    <property type="component" value="Unassembled WGS sequence"/>
</dbReference>
<proteinExistence type="predicted"/>
<dbReference type="GO" id="GO:0022857">
    <property type="term" value="F:transmembrane transporter activity"/>
    <property type="evidence" value="ECO:0007669"/>
    <property type="project" value="InterPro"/>
</dbReference>
<dbReference type="PANTHER" id="PTHR32196">
    <property type="entry name" value="ABC TRANSPORTER PERMEASE PROTEIN YPHD-RELATED-RELATED"/>
    <property type="match status" value="1"/>
</dbReference>
<evidence type="ECO:0000256" key="8">
    <source>
        <dbReference type="SAM" id="Phobius"/>
    </source>
</evidence>
<dbReference type="CDD" id="cd06579">
    <property type="entry name" value="TM_PBP1_transp_AraH_like"/>
    <property type="match status" value="1"/>
</dbReference>
<evidence type="ECO:0000313" key="9">
    <source>
        <dbReference type="EMBL" id="PNY79482.1"/>
    </source>
</evidence>
<keyword evidence="10" id="KW-1185">Reference proteome</keyword>
<accession>A0A2K3USF9</accession>
<sequence length="337" mass="35658">MSLTQVEAPARPLPPWRSWLGRPEVVTLGLILLFCALLTALSPQFLTVKTLFDTLRACVTLGIFALGVLLVLAAGGIDVSFTAVAVFALYSATKLTLGVWPEAPYPVLMALCLGTGLLLGLANGFMVDRFRVPSLIVTIGTQYLYRGFLLAFIGTAHIMNIPAAMDSFARVNLTRFQTADGTNVSLPATFLFLVAAALLTHFILTRTLLGRATYAVGGSIPIAERLGIPVRRVMLFVFGYAGLLAGLGGLIHGTQNRLANPFDLVGQELDVIAAVVLGGARVTGGRGSVVGTLLGVVLIVLIKNNLVLMGVPSTYQKLVIGAIILVASGVFARREAR</sequence>
<dbReference type="AlphaFoldDB" id="A0A2K3USF9"/>
<dbReference type="EMBL" id="PPPD01000003">
    <property type="protein sequence ID" value="PNY79482.1"/>
    <property type="molecule type" value="Genomic_DNA"/>
</dbReference>
<reference evidence="9 10" key="1">
    <citation type="submission" date="2018-01" db="EMBL/GenBank/DDBJ databases">
        <title>Deinococcus koreensis sp. nov., a radiation-resistant bacterium isolated from river water.</title>
        <authorList>
            <person name="Choi A."/>
        </authorList>
    </citation>
    <scope>NUCLEOTIDE SEQUENCE [LARGE SCALE GENOMIC DNA]</scope>
    <source>
        <strain evidence="9 10">SJW1-2</strain>
    </source>
</reference>
<gene>
    <name evidence="9" type="ORF">CVO96_18805</name>
</gene>
<feature type="transmembrane region" description="Helical" evidence="8">
    <location>
        <begin position="103"/>
        <end position="122"/>
    </location>
</feature>
<feature type="transmembrane region" description="Helical" evidence="8">
    <location>
        <begin position="143"/>
        <end position="164"/>
    </location>
</feature>
<evidence type="ECO:0000256" key="2">
    <source>
        <dbReference type="ARBA" id="ARBA00022448"/>
    </source>
</evidence>
<comment type="subcellular location">
    <subcellularLocation>
        <location evidence="1">Cell membrane</location>
        <topology evidence="1">Multi-pass membrane protein</topology>
    </subcellularLocation>
</comment>
<feature type="transmembrane region" description="Helical" evidence="8">
    <location>
        <begin position="184"/>
        <end position="204"/>
    </location>
</feature>
<evidence type="ECO:0000256" key="5">
    <source>
        <dbReference type="ARBA" id="ARBA00022692"/>
    </source>
</evidence>
<feature type="transmembrane region" description="Helical" evidence="8">
    <location>
        <begin position="289"/>
        <end position="308"/>
    </location>
</feature>
<keyword evidence="2" id="KW-0813">Transport</keyword>
<name>A0A2K3USF9_9DEIO</name>
<feature type="transmembrane region" description="Helical" evidence="8">
    <location>
        <begin position="233"/>
        <end position="252"/>
    </location>
</feature>